<dbReference type="EMBL" id="NBAG03001036">
    <property type="protein sequence ID" value="PNI11107.1"/>
    <property type="molecule type" value="Genomic_DNA"/>
</dbReference>
<protein>
    <submittedName>
        <fullName evidence="1">GYPB isoform 1</fullName>
    </submittedName>
</protein>
<comment type="caution">
    <text evidence="1">The sequence shown here is derived from an EMBL/GenBank/DDBJ whole genome shotgun (WGS) entry which is preliminary data.</text>
</comment>
<dbReference type="Proteomes" id="UP000236370">
    <property type="component" value="Unassembled WGS sequence"/>
</dbReference>
<name>A0A2J8IKQ7_PANTR</name>
<gene>
    <name evidence="1" type="ORF">CK820_G0056080</name>
</gene>
<organism evidence="1 2">
    <name type="scientific">Pan troglodytes</name>
    <name type="common">Chimpanzee</name>
    <dbReference type="NCBI Taxonomy" id="9598"/>
    <lineage>
        <taxon>Eukaryota</taxon>
        <taxon>Metazoa</taxon>
        <taxon>Chordata</taxon>
        <taxon>Craniata</taxon>
        <taxon>Vertebrata</taxon>
        <taxon>Euteleostomi</taxon>
        <taxon>Mammalia</taxon>
        <taxon>Eutheria</taxon>
        <taxon>Euarchontoglires</taxon>
        <taxon>Primates</taxon>
        <taxon>Haplorrhini</taxon>
        <taxon>Catarrhini</taxon>
        <taxon>Hominidae</taxon>
        <taxon>Pan</taxon>
    </lineage>
</organism>
<reference evidence="1 2" key="1">
    <citation type="submission" date="2017-12" db="EMBL/GenBank/DDBJ databases">
        <title>High-resolution comparative analysis of great ape genomes.</title>
        <authorList>
            <person name="Pollen A."/>
            <person name="Hastie A."/>
            <person name="Hormozdiari F."/>
            <person name="Dougherty M."/>
            <person name="Liu R."/>
            <person name="Chaisson M."/>
            <person name="Hoppe E."/>
            <person name="Hill C."/>
            <person name="Pang A."/>
            <person name="Hillier L."/>
            <person name="Baker C."/>
            <person name="Armstrong J."/>
            <person name="Shendure J."/>
            <person name="Paten B."/>
            <person name="Wilson R."/>
            <person name="Chao H."/>
            <person name="Schneider V."/>
            <person name="Ventura M."/>
            <person name="Kronenberg Z."/>
            <person name="Murali S."/>
            <person name="Gordon D."/>
            <person name="Cantsilieris S."/>
            <person name="Munson K."/>
            <person name="Nelson B."/>
            <person name="Raja A."/>
            <person name="Underwood J."/>
            <person name="Diekhans M."/>
            <person name="Fiddes I."/>
            <person name="Haussler D."/>
            <person name="Eichler E."/>
        </authorList>
    </citation>
    <scope>NUCLEOTIDE SEQUENCE [LARGE SCALE GENOMIC DNA]</scope>
    <source>
        <strain evidence="1">Yerkes chimp pedigree #C0471</strain>
    </source>
</reference>
<evidence type="ECO:0000313" key="2">
    <source>
        <dbReference type="Proteomes" id="UP000236370"/>
    </source>
</evidence>
<accession>A0A2J8IKQ7</accession>
<sequence>MYGKIIFVLLLSGNFEHSAEGPSWLPLRRSPSTSTPLHLGAIPLI</sequence>
<proteinExistence type="predicted"/>
<dbReference type="AlphaFoldDB" id="A0A2J8IKQ7"/>
<evidence type="ECO:0000313" key="1">
    <source>
        <dbReference type="EMBL" id="PNI11107.1"/>
    </source>
</evidence>